<evidence type="ECO:0000313" key="1">
    <source>
        <dbReference type="EMBL" id="THU89121.1"/>
    </source>
</evidence>
<keyword evidence="2" id="KW-1185">Reference proteome</keyword>
<organism evidence="1 2">
    <name type="scientific">Dendrothele bispora (strain CBS 962.96)</name>
    <dbReference type="NCBI Taxonomy" id="1314807"/>
    <lineage>
        <taxon>Eukaryota</taxon>
        <taxon>Fungi</taxon>
        <taxon>Dikarya</taxon>
        <taxon>Basidiomycota</taxon>
        <taxon>Agaricomycotina</taxon>
        <taxon>Agaricomycetes</taxon>
        <taxon>Agaricomycetidae</taxon>
        <taxon>Agaricales</taxon>
        <taxon>Agaricales incertae sedis</taxon>
        <taxon>Dendrothele</taxon>
    </lineage>
</organism>
<dbReference type="AlphaFoldDB" id="A0A4S8LJB8"/>
<dbReference type="Proteomes" id="UP000297245">
    <property type="component" value="Unassembled WGS sequence"/>
</dbReference>
<protein>
    <submittedName>
        <fullName evidence="1">Uncharacterized protein</fullName>
    </submittedName>
</protein>
<proteinExistence type="predicted"/>
<sequence length="138" mass="15392">MSPTMSSTATTTSFTKAATATHPSLTLSNQTSLVYLISITSPCPLPPPLLQPIRFPPRSTTTWLLTCATVQITGLSPCFLHTPFPRLAHIVASRFLWACRTECRVFYQCSQSHGPTATRVSRIQRHRFEHLQSLRPPE</sequence>
<name>A0A4S8LJB8_DENBC</name>
<reference evidence="1 2" key="1">
    <citation type="journal article" date="2019" name="Nat. Ecol. Evol.">
        <title>Megaphylogeny resolves global patterns of mushroom evolution.</title>
        <authorList>
            <person name="Varga T."/>
            <person name="Krizsan K."/>
            <person name="Foldi C."/>
            <person name="Dima B."/>
            <person name="Sanchez-Garcia M."/>
            <person name="Sanchez-Ramirez S."/>
            <person name="Szollosi G.J."/>
            <person name="Szarkandi J.G."/>
            <person name="Papp V."/>
            <person name="Albert L."/>
            <person name="Andreopoulos W."/>
            <person name="Angelini C."/>
            <person name="Antonin V."/>
            <person name="Barry K.W."/>
            <person name="Bougher N.L."/>
            <person name="Buchanan P."/>
            <person name="Buyck B."/>
            <person name="Bense V."/>
            <person name="Catcheside P."/>
            <person name="Chovatia M."/>
            <person name="Cooper J."/>
            <person name="Damon W."/>
            <person name="Desjardin D."/>
            <person name="Finy P."/>
            <person name="Geml J."/>
            <person name="Haridas S."/>
            <person name="Hughes K."/>
            <person name="Justo A."/>
            <person name="Karasinski D."/>
            <person name="Kautmanova I."/>
            <person name="Kiss B."/>
            <person name="Kocsube S."/>
            <person name="Kotiranta H."/>
            <person name="LaButti K.M."/>
            <person name="Lechner B.E."/>
            <person name="Liimatainen K."/>
            <person name="Lipzen A."/>
            <person name="Lukacs Z."/>
            <person name="Mihaltcheva S."/>
            <person name="Morgado L.N."/>
            <person name="Niskanen T."/>
            <person name="Noordeloos M.E."/>
            <person name="Ohm R.A."/>
            <person name="Ortiz-Santana B."/>
            <person name="Ovrebo C."/>
            <person name="Racz N."/>
            <person name="Riley R."/>
            <person name="Savchenko A."/>
            <person name="Shiryaev A."/>
            <person name="Soop K."/>
            <person name="Spirin V."/>
            <person name="Szebenyi C."/>
            <person name="Tomsovsky M."/>
            <person name="Tulloss R.E."/>
            <person name="Uehling J."/>
            <person name="Grigoriev I.V."/>
            <person name="Vagvolgyi C."/>
            <person name="Papp T."/>
            <person name="Martin F.M."/>
            <person name="Miettinen O."/>
            <person name="Hibbett D.S."/>
            <person name="Nagy L.G."/>
        </authorList>
    </citation>
    <scope>NUCLEOTIDE SEQUENCE [LARGE SCALE GENOMIC DNA]</scope>
    <source>
        <strain evidence="1 2">CBS 962.96</strain>
    </source>
</reference>
<evidence type="ECO:0000313" key="2">
    <source>
        <dbReference type="Proteomes" id="UP000297245"/>
    </source>
</evidence>
<gene>
    <name evidence="1" type="ORF">K435DRAFT_296701</name>
</gene>
<dbReference type="EMBL" id="ML179381">
    <property type="protein sequence ID" value="THU89121.1"/>
    <property type="molecule type" value="Genomic_DNA"/>
</dbReference>
<accession>A0A4S8LJB8</accession>